<dbReference type="GO" id="GO:0005990">
    <property type="term" value="P:lactose catabolic process"/>
    <property type="evidence" value="ECO:0007669"/>
    <property type="project" value="TreeGrafter"/>
</dbReference>
<sequence>MNKIPLYLLSLYLVCASFTLSYAQEDLTGKWQFKLDPEKEGITESWFNATFEESIVLPGSLQNQGFGNDIDVNTPWVTQQSVNATDYDSWFTHPKYDKYKSSDNFKFPYWLQAKKHYIGWAWYQKEFEISENDAENDFDLLFERCHWETTVWLDGKKIGTNNSLSAPHRYTLKNLKEGKHSLVVLVDNSIKIDVGVNAHSISDHTQTNWNGIIGKISLKPKALHEIKQVDVLPSVKDKTAKTLITFENNSGKELKGRIRAEITLYNSDQNGVFPVQEFEINLSEGKCDKELKLQLGEEIYLWDEYKPNLYHLKLSLIDDDQILAQKETTFGCRDIETDDTLFKINGRPMFVRGNLDCCVFPDTGYPDMDVESWRKIYRKQKEYGINTVRFHSWCPPEVAFTAADIEGMYLQAENVVWVWAATQDQKDFIRDEARRILTEYGNHPSFVFFGYGNEAGVPTEFMEELFAEWKKDSRRLYTGAANANITDGADYSIALAYPKKGKNRHRNDSLRLRYQEGWPPVPQNNYLNTLEPSTNIDYRKPTNLYGKPLIAHETVQRCTYPDLGRRKNYKGLLFPSYLDIAEDQLKENGLLEQVDNFIQASGKWQVQLFKEEIESHLRTPGMGGFHLLSLNDFPGQGAALVGVVDAYWNSKEYVTASQFKRFCNDVVPLFRMKKRVWQNNEQFTGSFEIANFSNTELKDARFKWIIKNAEGLVVYSGEFIRPIVNLGNGIHLEDINVDLSSFQSPAKYNLEIQIEGTSYINDWDFWVFPDKISNVDAKEILITAELNEAISKAKAGKKVLLVPDEKNIKGNLPPCFSTIYWNVPWTNVGESSTMGILVNPKHELFNQFPTDFYSNWHWYDLLVKTRPMILDDLPKNLLPIVQLIDDYHQNRKLGVVFEAKIGKGKILVSSIDIRNDTSTSPVVNQFRKSVLEYMQSNHFDPGIEVEDLQLQKIIGLPTDTSSNKNGIQK</sequence>
<dbReference type="InterPro" id="IPR008979">
    <property type="entry name" value="Galactose-bd-like_sf"/>
</dbReference>
<evidence type="ECO:0000259" key="7">
    <source>
        <dbReference type="Pfam" id="PF00703"/>
    </source>
</evidence>
<dbReference type="RefSeq" id="WP_343332322.1">
    <property type="nucleotide sequence ID" value="NZ_JAPOHD010000012.1"/>
</dbReference>
<dbReference type="Proteomes" id="UP001145087">
    <property type="component" value="Unassembled WGS sequence"/>
</dbReference>
<dbReference type="EMBL" id="JAPOHD010000012">
    <property type="protein sequence ID" value="MCY1719992.1"/>
    <property type="molecule type" value="Genomic_DNA"/>
</dbReference>
<feature type="domain" description="Glycoside hydrolase family 2 immunoglobulin-like beta-sandwich" evidence="7">
    <location>
        <begin position="226"/>
        <end position="333"/>
    </location>
</feature>
<keyword evidence="9" id="KW-1185">Reference proteome</keyword>
<dbReference type="GO" id="GO:0009341">
    <property type="term" value="C:beta-galactosidase complex"/>
    <property type="evidence" value="ECO:0007669"/>
    <property type="project" value="TreeGrafter"/>
</dbReference>
<protein>
    <recommendedName>
        <fullName evidence="3">beta-galactosidase</fullName>
        <ecNumber evidence="3">3.2.1.23</ecNumber>
    </recommendedName>
</protein>
<dbReference type="Gene3D" id="2.60.40.10">
    <property type="entry name" value="Immunoglobulins"/>
    <property type="match status" value="1"/>
</dbReference>
<feature type="signal peptide" evidence="6">
    <location>
        <begin position="1"/>
        <end position="23"/>
    </location>
</feature>
<evidence type="ECO:0000256" key="6">
    <source>
        <dbReference type="SAM" id="SignalP"/>
    </source>
</evidence>
<feature type="chain" id="PRO_5040782058" description="beta-galactosidase" evidence="6">
    <location>
        <begin position="24"/>
        <end position="969"/>
    </location>
</feature>
<evidence type="ECO:0000256" key="4">
    <source>
        <dbReference type="ARBA" id="ARBA00022801"/>
    </source>
</evidence>
<keyword evidence="6" id="KW-0732">Signal</keyword>
<evidence type="ECO:0000256" key="5">
    <source>
        <dbReference type="ARBA" id="ARBA00023295"/>
    </source>
</evidence>
<evidence type="ECO:0000256" key="3">
    <source>
        <dbReference type="ARBA" id="ARBA00012756"/>
    </source>
</evidence>
<comment type="catalytic activity">
    <reaction evidence="1">
        <text>Hydrolysis of terminal non-reducing beta-D-galactose residues in beta-D-galactosides.</text>
        <dbReference type="EC" id="3.2.1.23"/>
    </reaction>
</comment>
<dbReference type="Gene3D" id="2.60.120.260">
    <property type="entry name" value="Galactose-binding domain-like"/>
    <property type="match status" value="1"/>
</dbReference>
<dbReference type="InterPro" id="IPR006102">
    <property type="entry name" value="Ig-like_GH2"/>
</dbReference>
<reference evidence="8" key="1">
    <citation type="submission" date="2022-11" db="EMBL/GenBank/DDBJ databases">
        <title>Marilongibacter aestuarii gen. nov., sp. nov., isolated from tidal flat sediment.</title>
        <authorList>
            <person name="Jiayan W."/>
        </authorList>
    </citation>
    <scope>NUCLEOTIDE SEQUENCE</scope>
    <source>
        <strain evidence="8">Z1-6</strain>
    </source>
</reference>
<evidence type="ECO:0000313" key="8">
    <source>
        <dbReference type="EMBL" id="MCY1719992.1"/>
    </source>
</evidence>
<organism evidence="8 9">
    <name type="scientific">Draconibacterium aestuarii</name>
    <dbReference type="NCBI Taxonomy" id="2998507"/>
    <lineage>
        <taxon>Bacteria</taxon>
        <taxon>Pseudomonadati</taxon>
        <taxon>Bacteroidota</taxon>
        <taxon>Bacteroidia</taxon>
        <taxon>Marinilabiliales</taxon>
        <taxon>Prolixibacteraceae</taxon>
        <taxon>Draconibacterium</taxon>
    </lineage>
</organism>
<dbReference type="AlphaFoldDB" id="A0A9X3F567"/>
<name>A0A9X3F567_9BACT</name>
<proteinExistence type="inferred from homology"/>
<dbReference type="PANTHER" id="PTHR46323">
    <property type="entry name" value="BETA-GALACTOSIDASE"/>
    <property type="match status" value="1"/>
</dbReference>
<dbReference type="InterPro" id="IPR013783">
    <property type="entry name" value="Ig-like_fold"/>
</dbReference>
<dbReference type="SUPFAM" id="SSF49303">
    <property type="entry name" value="beta-Galactosidase/glucuronidase domain"/>
    <property type="match status" value="1"/>
</dbReference>
<gene>
    <name evidence="8" type="ORF">OU798_06535</name>
</gene>
<comment type="similarity">
    <text evidence="2">Belongs to the glycosyl hydrolase 2 family.</text>
</comment>
<comment type="caution">
    <text evidence="8">The sequence shown here is derived from an EMBL/GenBank/DDBJ whole genome shotgun (WGS) entry which is preliminary data.</text>
</comment>
<dbReference type="InterPro" id="IPR036156">
    <property type="entry name" value="Beta-gal/glucu_dom_sf"/>
</dbReference>
<dbReference type="InterPro" id="IPR017853">
    <property type="entry name" value="GH"/>
</dbReference>
<evidence type="ECO:0000256" key="2">
    <source>
        <dbReference type="ARBA" id="ARBA00007401"/>
    </source>
</evidence>
<dbReference type="Pfam" id="PF00703">
    <property type="entry name" value="Glyco_hydro_2"/>
    <property type="match status" value="1"/>
</dbReference>
<dbReference type="SUPFAM" id="SSF51445">
    <property type="entry name" value="(Trans)glycosidases"/>
    <property type="match status" value="1"/>
</dbReference>
<dbReference type="Gene3D" id="3.20.20.80">
    <property type="entry name" value="Glycosidases"/>
    <property type="match status" value="1"/>
</dbReference>
<dbReference type="GO" id="GO:0004565">
    <property type="term" value="F:beta-galactosidase activity"/>
    <property type="evidence" value="ECO:0007669"/>
    <property type="project" value="UniProtKB-EC"/>
</dbReference>
<keyword evidence="4" id="KW-0378">Hydrolase</keyword>
<dbReference type="PANTHER" id="PTHR46323:SF2">
    <property type="entry name" value="BETA-GALACTOSIDASE"/>
    <property type="match status" value="1"/>
</dbReference>
<accession>A0A9X3F567</accession>
<dbReference type="EC" id="3.2.1.23" evidence="3"/>
<keyword evidence="5" id="KW-0326">Glycosidase</keyword>
<dbReference type="InterPro" id="IPR050347">
    <property type="entry name" value="Bact_Beta-galactosidase"/>
</dbReference>
<evidence type="ECO:0000256" key="1">
    <source>
        <dbReference type="ARBA" id="ARBA00001412"/>
    </source>
</evidence>
<dbReference type="SUPFAM" id="SSF49785">
    <property type="entry name" value="Galactose-binding domain-like"/>
    <property type="match status" value="1"/>
</dbReference>
<evidence type="ECO:0000313" key="9">
    <source>
        <dbReference type="Proteomes" id="UP001145087"/>
    </source>
</evidence>